<reference evidence="2 3" key="1">
    <citation type="submission" date="2022-04" db="EMBL/GenBank/DDBJ databases">
        <title>Positive selection, recombination, and allopatry shape intraspecific diversity of widespread and dominant cyanobacteria.</title>
        <authorList>
            <person name="Wei J."/>
            <person name="Shu W."/>
            <person name="Hu C."/>
        </authorList>
    </citation>
    <scope>NUCLEOTIDE SEQUENCE [LARGE SCALE GENOMIC DNA]</scope>
    <source>
        <strain evidence="2 3">GB2-A5</strain>
    </source>
</reference>
<proteinExistence type="predicted"/>
<gene>
    <name evidence="2" type="ORF">NDI37_20100</name>
</gene>
<dbReference type="Proteomes" id="UP001442494">
    <property type="component" value="Unassembled WGS sequence"/>
</dbReference>
<dbReference type="RefSeq" id="WP_190425352.1">
    <property type="nucleotide sequence ID" value="NZ_JAMPKK010000050.1"/>
</dbReference>
<keyword evidence="3" id="KW-1185">Reference proteome</keyword>
<protein>
    <submittedName>
        <fullName evidence="2">Choice-of-anchor C family protein</fullName>
    </submittedName>
</protein>
<dbReference type="InterPro" id="IPR006946">
    <property type="entry name" value="DGR2-like_dom"/>
</dbReference>
<dbReference type="EMBL" id="JAMPKK010000050">
    <property type="protein sequence ID" value="MEP0866760.1"/>
    <property type="molecule type" value="Genomic_DNA"/>
</dbReference>
<organism evidence="2 3">
    <name type="scientific">Funiculus sociatus GB2-A5</name>
    <dbReference type="NCBI Taxonomy" id="2933946"/>
    <lineage>
        <taxon>Bacteria</taxon>
        <taxon>Bacillati</taxon>
        <taxon>Cyanobacteriota</taxon>
        <taxon>Cyanophyceae</taxon>
        <taxon>Coleofasciculales</taxon>
        <taxon>Coleofasciculaceae</taxon>
        <taxon>Funiculus</taxon>
    </lineage>
</organism>
<dbReference type="Gene3D" id="2.60.120.260">
    <property type="entry name" value="Galactose-binding domain-like"/>
    <property type="match status" value="1"/>
</dbReference>
<accession>A0ABV0JTG7</accession>
<evidence type="ECO:0000259" key="1">
    <source>
        <dbReference type="Pfam" id="PF04862"/>
    </source>
</evidence>
<name>A0ABV0JTG7_9CYAN</name>
<dbReference type="InterPro" id="IPR027576">
    <property type="entry name" value="Choice_anch_C_dom"/>
</dbReference>
<dbReference type="NCBIfam" id="TIGR04362">
    <property type="entry name" value="choice_anch_C"/>
    <property type="match status" value="1"/>
</dbReference>
<sequence>MTVSTESTRRNRATRTRNLIINGSFQNGPNPGQSLKLNPGSTVIQGWVVTRAPIDYVGTLWQAANGDRSLDLDGAGAGGIAQTFDTVPGESYVVTFSLAGNPLGAPPIKLLGVTAAGQSTNFAFNISGRTPTNMGWEAKRWMFMAESNKTTIEFFSLNTSGGSWGPALDNVLVVLA</sequence>
<dbReference type="Pfam" id="PF04862">
    <property type="entry name" value="DUF642"/>
    <property type="match status" value="1"/>
</dbReference>
<evidence type="ECO:0000313" key="3">
    <source>
        <dbReference type="Proteomes" id="UP001442494"/>
    </source>
</evidence>
<feature type="domain" description="DUF642" evidence="1">
    <location>
        <begin position="18"/>
        <end position="173"/>
    </location>
</feature>
<evidence type="ECO:0000313" key="2">
    <source>
        <dbReference type="EMBL" id="MEP0866760.1"/>
    </source>
</evidence>
<comment type="caution">
    <text evidence="2">The sequence shown here is derived from an EMBL/GenBank/DDBJ whole genome shotgun (WGS) entry which is preliminary data.</text>
</comment>